<evidence type="ECO:0000313" key="4">
    <source>
        <dbReference type="Proteomes" id="UP001500943"/>
    </source>
</evidence>
<comment type="caution">
    <text evidence="3">The sequence shown here is derived from an EMBL/GenBank/DDBJ whole genome shotgun (WGS) entry which is preliminary data.</text>
</comment>
<dbReference type="Pfam" id="PF01548">
    <property type="entry name" value="DEDD_Tnp_IS110"/>
    <property type="match status" value="1"/>
</dbReference>
<proteinExistence type="predicted"/>
<evidence type="ECO:0000313" key="3">
    <source>
        <dbReference type="EMBL" id="GAA1220087.1"/>
    </source>
</evidence>
<accession>A0ABP4GBJ8</accession>
<dbReference type="RefSeq" id="WP_343925407.1">
    <property type="nucleotide sequence ID" value="NZ_BAAAKW010000032.1"/>
</dbReference>
<evidence type="ECO:0000259" key="1">
    <source>
        <dbReference type="Pfam" id="PF01548"/>
    </source>
</evidence>
<dbReference type="PANTHER" id="PTHR33055:SF3">
    <property type="entry name" value="PUTATIVE TRANSPOSASE FOR IS117-RELATED"/>
    <property type="match status" value="1"/>
</dbReference>
<dbReference type="Proteomes" id="UP001500943">
    <property type="component" value="Unassembled WGS sequence"/>
</dbReference>
<gene>
    <name evidence="3" type="ORF">GCM10009655_19590</name>
</gene>
<keyword evidence="4" id="KW-1185">Reference proteome</keyword>
<name>A0ABP4GBJ8_9MICO</name>
<feature type="domain" description="Transposase IS110-like N-terminal" evidence="1">
    <location>
        <begin position="12"/>
        <end position="166"/>
    </location>
</feature>
<dbReference type="InterPro" id="IPR047650">
    <property type="entry name" value="Transpos_IS110"/>
</dbReference>
<dbReference type="InterPro" id="IPR002525">
    <property type="entry name" value="Transp_IS110-like_N"/>
</dbReference>
<dbReference type="NCBIfam" id="NF033542">
    <property type="entry name" value="transpos_IS110"/>
    <property type="match status" value="1"/>
</dbReference>
<dbReference type="PANTHER" id="PTHR33055">
    <property type="entry name" value="TRANSPOSASE FOR INSERTION SEQUENCE ELEMENT IS1111A"/>
    <property type="match status" value="1"/>
</dbReference>
<dbReference type="InterPro" id="IPR003346">
    <property type="entry name" value="Transposase_20"/>
</dbReference>
<dbReference type="EMBL" id="BAAAKW010000032">
    <property type="protein sequence ID" value="GAA1220087.1"/>
    <property type="molecule type" value="Genomic_DNA"/>
</dbReference>
<organism evidence="3 4">
    <name type="scientific">Rhodoglobus aureus</name>
    <dbReference type="NCBI Taxonomy" id="191497"/>
    <lineage>
        <taxon>Bacteria</taxon>
        <taxon>Bacillati</taxon>
        <taxon>Actinomycetota</taxon>
        <taxon>Actinomycetes</taxon>
        <taxon>Micrococcales</taxon>
        <taxon>Microbacteriaceae</taxon>
        <taxon>Rhodoglobus</taxon>
    </lineage>
</organism>
<feature type="domain" description="Transposase IS116/IS110/IS902 C-terminal" evidence="2">
    <location>
        <begin position="275"/>
        <end position="356"/>
    </location>
</feature>
<evidence type="ECO:0000259" key="2">
    <source>
        <dbReference type="Pfam" id="PF02371"/>
    </source>
</evidence>
<reference evidence="4" key="1">
    <citation type="journal article" date="2019" name="Int. J. Syst. Evol. Microbiol.">
        <title>The Global Catalogue of Microorganisms (GCM) 10K type strain sequencing project: providing services to taxonomists for standard genome sequencing and annotation.</title>
        <authorList>
            <consortium name="The Broad Institute Genomics Platform"/>
            <consortium name="The Broad Institute Genome Sequencing Center for Infectious Disease"/>
            <person name="Wu L."/>
            <person name="Ma J."/>
        </authorList>
    </citation>
    <scope>NUCLEOTIDE SEQUENCE [LARGE SCALE GENOMIC DNA]</scope>
    <source>
        <strain evidence="4">JCM 12762</strain>
    </source>
</reference>
<sequence>MIKDYKSVEVFIGVDVGKSNHHAVALDKTGKKLLDKALPQDEAKLREIIDSLAGHGTLLLVVDQPATIGALPVAVAQAAGVMVGYLPGLAMRRIADLHPGEAKTDARDAAIIAEAARTMPHTLRSIDIADEQAAELSMLCGFDDDLTQQSTATSNRIRGLLTQVHPSLERVIGAHLDHPAMAELLAKYPTPDTLKKAGTKRVEALLKKYAPRAGARWAAEIFTALGEQTVVVSGTAGAAVVLPQLAAMLANLRTGRVEVLARVEALVEAHPLHVVLSSIPAVGIRTEARIITEVIGKEFVSAGHLASYAGLAPVTWRSGTSIRGDHPSRKGNKALKRALFLSAFAALKHPVSRAYYDRKRAEGKRHNQALIALARRRCDMIFAMLRDGTLYDEKVTKAA</sequence>
<dbReference type="Pfam" id="PF02371">
    <property type="entry name" value="Transposase_20"/>
    <property type="match status" value="1"/>
</dbReference>
<protein>
    <submittedName>
        <fullName evidence="3">IS110-like element ISSfl4 family transposase</fullName>
    </submittedName>
</protein>